<dbReference type="Proteomes" id="UP000214596">
    <property type="component" value="Unassembled WGS sequence"/>
</dbReference>
<dbReference type="OrthoDB" id="6621790at2"/>
<gene>
    <name evidence="5" type="ORF">CA163_04850</name>
</gene>
<dbReference type="EMBL" id="NIXT01000164">
    <property type="protein sequence ID" value="OXE33944.1"/>
    <property type="molecule type" value="Genomic_DNA"/>
</dbReference>
<evidence type="ECO:0000313" key="5">
    <source>
        <dbReference type="EMBL" id="OXE33944.1"/>
    </source>
</evidence>
<dbReference type="PANTHER" id="PTHR30118">
    <property type="entry name" value="HTH-TYPE TRANSCRIPTIONAL REGULATOR LEUO-RELATED"/>
    <property type="match status" value="1"/>
</dbReference>
<keyword evidence="3" id="KW-0238">DNA-binding</keyword>
<dbReference type="InterPro" id="IPR036390">
    <property type="entry name" value="WH_DNA-bd_sf"/>
</dbReference>
<organism evidence="5 6">
    <name type="scientific">Vibrio parahaemolyticus</name>
    <dbReference type="NCBI Taxonomy" id="670"/>
    <lineage>
        <taxon>Bacteria</taxon>
        <taxon>Pseudomonadati</taxon>
        <taxon>Pseudomonadota</taxon>
        <taxon>Gammaproteobacteria</taxon>
        <taxon>Vibrionales</taxon>
        <taxon>Vibrionaceae</taxon>
        <taxon>Vibrio</taxon>
    </lineage>
</organism>
<dbReference type="Pfam" id="PF00126">
    <property type="entry name" value="HTH_1"/>
    <property type="match status" value="1"/>
</dbReference>
<dbReference type="PRINTS" id="PR00039">
    <property type="entry name" value="HTHLYSR"/>
</dbReference>
<proteinExistence type="inferred from homology"/>
<accession>A0A0L8UZF8</accession>
<keyword evidence="4" id="KW-0804">Transcription</keyword>
<dbReference type="GO" id="GO:0003677">
    <property type="term" value="F:DNA binding"/>
    <property type="evidence" value="ECO:0007669"/>
    <property type="project" value="UniProtKB-KW"/>
</dbReference>
<comment type="caution">
    <text evidence="5">The sequence shown here is derived from an EMBL/GenBank/DDBJ whole genome shotgun (WGS) entry which is preliminary data.</text>
</comment>
<keyword evidence="2" id="KW-0805">Transcription regulation</keyword>
<dbReference type="PROSITE" id="PS50931">
    <property type="entry name" value="HTH_LYSR"/>
    <property type="match status" value="1"/>
</dbReference>
<dbReference type="Pfam" id="PF03466">
    <property type="entry name" value="LysR_substrate"/>
    <property type="match status" value="1"/>
</dbReference>
<dbReference type="GeneID" id="1191422"/>
<name>A0A0L8UZF8_VIBPH</name>
<reference evidence="5 6" key="1">
    <citation type="journal article" date="2017" name="Appl. Environ. Microbiol.">
        <title>Parallel evolution of two clades of a major Atlantic endemic Vibrio parahaemolyticus pathogen lineage by independent acquisition of related pathogenicity islands.</title>
        <authorList>
            <person name="Xu F."/>
            <person name="Gonzalez-Escalona N."/>
            <person name="Drees K.P."/>
            <person name="Sebra R.P."/>
            <person name="Cooper V.S."/>
            <person name="Jones S.H."/>
            <person name="Whistler C.A."/>
        </authorList>
    </citation>
    <scope>NUCLEOTIDE SEQUENCE [LARGE SCALE GENOMIC DNA]</scope>
    <source>
        <strain evidence="5 6">MAVP-3</strain>
    </source>
</reference>
<dbReference type="InterPro" id="IPR036388">
    <property type="entry name" value="WH-like_DNA-bd_sf"/>
</dbReference>
<evidence type="ECO:0000256" key="1">
    <source>
        <dbReference type="ARBA" id="ARBA00009437"/>
    </source>
</evidence>
<dbReference type="SUPFAM" id="SSF53850">
    <property type="entry name" value="Periplasmic binding protein-like II"/>
    <property type="match status" value="1"/>
</dbReference>
<dbReference type="Gene3D" id="3.40.190.10">
    <property type="entry name" value="Periplasmic binding protein-like II"/>
    <property type="match status" value="2"/>
</dbReference>
<dbReference type="RefSeq" id="WP_005454263.1">
    <property type="nucleotide sequence ID" value="NZ_CANUHY010000004.1"/>
</dbReference>
<dbReference type="SMR" id="A0A0L8UZF8"/>
<evidence type="ECO:0000313" key="6">
    <source>
        <dbReference type="Proteomes" id="UP000214596"/>
    </source>
</evidence>
<dbReference type="AlphaFoldDB" id="A0A0L8UZF8"/>
<dbReference type="OMA" id="KTHPRIN"/>
<evidence type="ECO:0000256" key="2">
    <source>
        <dbReference type="ARBA" id="ARBA00023015"/>
    </source>
</evidence>
<dbReference type="InterPro" id="IPR005119">
    <property type="entry name" value="LysR_subst-bd"/>
</dbReference>
<evidence type="ECO:0000256" key="4">
    <source>
        <dbReference type="ARBA" id="ARBA00023163"/>
    </source>
</evidence>
<dbReference type="Gene3D" id="1.10.10.10">
    <property type="entry name" value="Winged helix-like DNA-binding domain superfamily/Winged helix DNA-binding domain"/>
    <property type="match status" value="1"/>
</dbReference>
<dbReference type="InterPro" id="IPR050389">
    <property type="entry name" value="LysR-type_TF"/>
</dbReference>
<dbReference type="SUPFAM" id="SSF46785">
    <property type="entry name" value="Winged helix' DNA-binding domain"/>
    <property type="match status" value="1"/>
</dbReference>
<evidence type="ECO:0000256" key="3">
    <source>
        <dbReference type="ARBA" id="ARBA00023125"/>
    </source>
</evidence>
<comment type="similarity">
    <text evidence="1">Belongs to the LysR transcriptional regulatory family.</text>
</comment>
<protein>
    <submittedName>
        <fullName evidence="5">LysR family transcriptional regulator</fullName>
    </submittedName>
</protein>
<dbReference type="InterPro" id="IPR000847">
    <property type="entry name" value="LysR_HTH_N"/>
</dbReference>
<sequence>MTNKKLDLNLIQTFLIAAEYQSYTKAAEHLGVTQPAVSASIRRLEALIEYQLFTKVGRSISLTSRGQNLLPKLRQALCMVENALSTSPQFKVYCSEVFSGSLSSINNVSVHEAVATKNLLLELLHQQKIALVIDSIKSDDSTLVNEVIHEEPNVVVCRKTHPRINGQINTKQFFKEKHCVLTEEWAVNQTTNHNQYLNNVQVETVASSLSGVVLNVIESDNIAIIPHSFAMKWKEQLDLQVIDLPIESNLVTYHFIYHKREKNNLHHKRIRNNIKETLKPFYKS</sequence>
<dbReference type="GO" id="GO:0003700">
    <property type="term" value="F:DNA-binding transcription factor activity"/>
    <property type="evidence" value="ECO:0007669"/>
    <property type="project" value="InterPro"/>
</dbReference>
<dbReference type="PANTHER" id="PTHR30118:SF6">
    <property type="entry name" value="HTH-TYPE TRANSCRIPTIONAL REGULATOR LEUO"/>
    <property type="match status" value="1"/>
</dbReference>